<keyword evidence="4" id="KW-1185">Reference proteome</keyword>
<dbReference type="Gene3D" id="3.40.30.10">
    <property type="entry name" value="Glutaredoxin"/>
    <property type="match status" value="1"/>
</dbReference>
<reference evidence="3 4" key="1">
    <citation type="submission" date="2018-07" db="EMBL/GenBank/DDBJ databases">
        <title>Genomic Encyclopedia of Type Strains, Phase IV (KMG-IV): sequencing the most valuable type-strain genomes for metagenomic binning, comparative biology and taxonomic classification.</title>
        <authorList>
            <person name="Goeker M."/>
        </authorList>
    </citation>
    <scope>NUCLEOTIDE SEQUENCE [LARGE SCALE GENOMIC DNA]</scope>
    <source>
        <strain evidence="3 4">DSM 26407</strain>
    </source>
</reference>
<evidence type="ECO:0000313" key="4">
    <source>
        <dbReference type="Proteomes" id="UP000252707"/>
    </source>
</evidence>
<dbReference type="SUPFAM" id="SSF52833">
    <property type="entry name" value="Thioredoxin-like"/>
    <property type="match status" value="1"/>
</dbReference>
<comment type="caution">
    <text evidence="3">The sequence shown here is derived from an EMBL/GenBank/DDBJ whole genome shotgun (WGS) entry which is preliminary data.</text>
</comment>
<proteinExistence type="inferred from homology"/>
<dbReference type="RefSeq" id="WP_114278820.1">
    <property type="nucleotide sequence ID" value="NZ_QPJY01000002.1"/>
</dbReference>
<dbReference type="EMBL" id="QPJY01000002">
    <property type="protein sequence ID" value="RCX31993.1"/>
    <property type="molecule type" value="Genomic_DNA"/>
</dbReference>
<dbReference type="PROSITE" id="PS51353">
    <property type="entry name" value="ARSC"/>
    <property type="match status" value="1"/>
</dbReference>
<protein>
    <submittedName>
        <fullName evidence="3">Nitrogenase-associated protein</fullName>
    </submittedName>
</protein>
<dbReference type="OrthoDB" id="5432555at2"/>
<dbReference type="NCBIfam" id="TIGR01616">
    <property type="entry name" value="nitro_assoc"/>
    <property type="match status" value="1"/>
</dbReference>
<comment type="similarity">
    <text evidence="1 2">Belongs to the ArsC family.</text>
</comment>
<dbReference type="PANTHER" id="PTHR30041">
    <property type="entry name" value="ARSENATE REDUCTASE"/>
    <property type="match status" value="1"/>
</dbReference>
<organism evidence="3 4">
    <name type="scientific">Thioalbus denitrificans</name>
    <dbReference type="NCBI Taxonomy" id="547122"/>
    <lineage>
        <taxon>Bacteria</taxon>
        <taxon>Pseudomonadati</taxon>
        <taxon>Pseudomonadota</taxon>
        <taxon>Gammaproteobacteria</taxon>
        <taxon>Chromatiales</taxon>
        <taxon>Ectothiorhodospiraceae</taxon>
        <taxon>Thioalbus</taxon>
    </lineage>
</organism>
<evidence type="ECO:0000256" key="1">
    <source>
        <dbReference type="ARBA" id="ARBA00007198"/>
    </source>
</evidence>
<dbReference type="AlphaFoldDB" id="A0A369CE69"/>
<dbReference type="CDD" id="cd03033">
    <property type="entry name" value="ArsC_15kD"/>
    <property type="match status" value="1"/>
</dbReference>
<evidence type="ECO:0000313" key="3">
    <source>
        <dbReference type="EMBL" id="RCX31993.1"/>
    </source>
</evidence>
<dbReference type="InterPro" id="IPR006503">
    <property type="entry name" value="Nase-assoc"/>
</dbReference>
<accession>A0A369CE69</accession>
<dbReference type="Pfam" id="PF03960">
    <property type="entry name" value="ArsC"/>
    <property type="match status" value="1"/>
</dbReference>
<dbReference type="InterPro" id="IPR006660">
    <property type="entry name" value="Arsenate_reductase-like"/>
</dbReference>
<dbReference type="Proteomes" id="UP000252707">
    <property type="component" value="Unassembled WGS sequence"/>
</dbReference>
<gene>
    <name evidence="3" type="ORF">DFQ59_102343</name>
</gene>
<dbReference type="InterPro" id="IPR036249">
    <property type="entry name" value="Thioredoxin-like_sf"/>
</dbReference>
<sequence length="141" mass="15484">MARVLFFEKPGCIGNGEQKRLLRAAGHQLEVRSLLAEPWSAEELRRYFGTLPVSDWFNRTAPGVKSGTVVPERLSETEALRLMLADPLLVRRPLMRVGEERRAGFDPAGVDAWIGLTPAALGRDLEICPSTGGEPCDETPA</sequence>
<dbReference type="PANTHER" id="PTHR30041:SF8">
    <property type="entry name" value="PROTEIN YFFB"/>
    <property type="match status" value="1"/>
</dbReference>
<evidence type="ECO:0000256" key="2">
    <source>
        <dbReference type="PROSITE-ProRule" id="PRU01282"/>
    </source>
</evidence>
<name>A0A369CE69_9GAMM</name>